<feature type="domain" description="tRNA (32-2'-O)-methyltransferase regulator THADA-like TPR repeats region" evidence="4">
    <location>
        <begin position="233"/>
        <end position="533"/>
    </location>
</feature>
<dbReference type="Proteomes" id="UP000076863">
    <property type="component" value="Unassembled WGS sequence"/>
</dbReference>
<dbReference type="GO" id="GO:0005829">
    <property type="term" value="C:cytosol"/>
    <property type="evidence" value="ECO:0007669"/>
    <property type="project" value="TreeGrafter"/>
</dbReference>
<dbReference type="Pfam" id="PF25150">
    <property type="entry name" value="TPR_Trm732"/>
    <property type="match status" value="1"/>
</dbReference>
<dbReference type="Pfam" id="PF25151">
    <property type="entry name" value="TPR_Trm732_C"/>
    <property type="match status" value="1"/>
</dbReference>
<evidence type="ECO:0000259" key="4">
    <source>
        <dbReference type="Pfam" id="PF25150"/>
    </source>
</evidence>
<accession>A0A167B005</accession>
<dbReference type="Pfam" id="PF26523">
    <property type="entry name" value="Trm732_C"/>
    <property type="match status" value="1"/>
</dbReference>
<feature type="domain" description="tRNA (32-2'-O)-methyltransferase regulator THADA-like C-terminal TPR repeats region" evidence="5">
    <location>
        <begin position="910"/>
        <end position="1068"/>
    </location>
</feature>
<evidence type="ECO:0000259" key="3">
    <source>
        <dbReference type="Pfam" id="PF10350"/>
    </source>
</evidence>
<dbReference type="Pfam" id="PF10350">
    <property type="entry name" value="DUF2428"/>
    <property type="match status" value="1"/>
</dbReference>
<feature type="domain" description="DUF2428" evidence="3">
    <location>
        <begin position="668"/>
        <end position="908"/>
    </location>
</feature>
<evidence type="ECO:0000256" key="2">
    <source>
        <dbReference type="ARBA" id="ARBA00022694"/>
    </source>
</evidence>
<gene>
    <name evidence="6" type="ORF">BBO_06477</name>
</gene>
<dbReference type="PANTHER" id="PTHR14387">
    <property type="entry name" value="THADA/DEATH RECEPTOR INTERACTING PROTEIN"/>
    <property type="match status" value="1"/>
</dbReference>
<keyword evidence="2" id="KW-0819">tRNA processing</keyword>
<evidence type="ECO:0000313" key="6">
    <source>
        <dbReference type="EMBL" id="OAA39500.1"/>
    </source>
</evidence>
<dbReference type="OrthoDB" id="73997at2759"/>
<dbReference type="InterPro" id="IPR056842">
    <property type="entry name" value="THADA-like_TPR_C"/>
</dbReference>
<comment type="caution">
    <text evidence="6">The sequence shown here is derived from an EMBL/GenBank/DDBJ whole genome shotgun (WGS) entry which is preliminary data.</text>
</comment>
<dbReference type="InterPro" id="IPR051954">
    <property type="entry name" value="tRNA_methyltransferase_THADA"/>
</dbReference>
<name>A0A167B005_9HYPO</name>
<dbReference type="GO" id="GO:0030488">
    <property type="term" value="P:tRNA methylation"/>
    <property type="evidence" value="ECO:0007669"/>
    <property type="project" value="TreeGrafter"/>
</dbReference>
<sequence>MATQQDLLDQELLGNAGQLIKWLESQPRQSQNDLAVVAFERLYSEAAQPKSVSGNACVRLCGLVEQSFKSESRDLRDWAFSYDVVLKLFNFYIDWNEYDHHRSMRLVLDLIAVLLRKNPDQHAAESTKNALLGDLISIVSGRSMKPVAKSAIKTLDHFLGKYVFTLDEIRVSYEIYRSDFQGCESIQVWGMLIEDLFGWMCLHFVCPAAGKLVVTLYRMLRQGRGGSDQIPTIDLWHSWLLAFVTKEPSLVERIKNYVFLPLFKIDRKEALLFLQKMNNDQPVSASGKLHVDTPALIQLAALETGKRVGLVEEPDLDSDGVAESGGNSIILQEEVLESVLGHPSHEVRSLAFSILIASPSTTKPYSLRALQLLQKHLGAFFADPDAKFRVDVSARARDMFKRIRGAISVLKRSIPRVRAKAAKAKKLESTTPALYKTNLIALPEESLLQCLAYHEDFLRWYLEFLCEELVPTASYQRHIASLKALGHILRMEGEKSKAWETADDQTLFFDAFDDKWTRALFDLLMDPFEDVRDVASAVLTSIFADQRYRKFSLLAVDSEAQNPAKELRELSRRANDLARRTARADHADGVARVNQLLYRFLTTPAERIALLSGMIGELESKIAQAELDLGRAVLEAPVHGDFASLCSMWQVVAELPLVDEDLQEVGKLQMRLVGCCQRAWATVKYILCDDSPEGHLPSELEELEGLDAKSLISYSFRSIHESSNLMRIMILAMRNKSRKGVVTPSKDVYLGIGRLTFEQLSSLRHRGAFTNVSATFSACCQQSRHLEQAQGDEDILLTWYNGAMDAINSQVSTTRRSAGIPSLITGILSANATNPSFTTAMDTLMKIASTEAQVTEIDDTQLPQVHAYNCLKDIFKNSLLTSLGNKSEAYLPQCLELAASGLRSEVWAIRNCGLIFLRSLIDCLFGSHESKHMIEAGWDGKANRIPYHRYPKLPKVLRDLLKSGHGVMAVTSTLSAAAAAAESVFPALDIIRRAGPPELLRDEIQSDVAHYLSSSVWHVREMAARTLCSCLLHDKWLRTIKQIYEESQRATGGARLNYIHGVFLTLKFVIERLNEVSLDQLKADLPELVDFLSNCNVANDYANCPDVAAAYLEVLNQTWALQLAEGLPLQPNTPQLSEQPSLALFKSQKVISDIFLAHQASDSINALRDIVFNPHTGVNTLVTALETIPKLWNPENATEQTLLSLCSLYTDAALRTTYLEAQTAAVENLADVLNALSKGGETRNLPINELASLWACLPFGPMSPALSNAVIRAGGGIIAALHVAGKLTPEGLSSWALLMADAGLDDKTFDARFAAAESFCSFFTVIGPQCTAPAFLPVLLALYDTLNDDDEEVRDLGSAAFQHVAGVALFRAVLASRIVGDASLTGAAAAAAAALEPWTPAAEQLTAALQFDDSLFAVEEQNLFVDEVRETKRWVAVFESLSWDGENGGVVLLAALDRWVRGGIGKMREVVRGQDDGPLGWASDAKVFAIATRILHGFLVLVKSDSASDELVAEVATLKQEAREKDNAVSRLLMDALN</sequence>
<evidence type="ECO:0000259" key="5">
    <source>
        <dbReference type="Pfam" id="PF25151"/>
    </source>
</evidence>
<evidence type="ECO:0000256" key="1">
    <source>
        <dbReference type="ARBA" id="ARBA00010409"/>
    </source>
</evidence>
<evidence type="ECO:0000313" key="7">
    <source>
        <dbReference type="Proteomes" id="UP000076863"/>
    </source>
</evidence>
<proteinExistence type="inferred from homology"/>
<dbReference type="PANTHER" id="PTHR14387:SF0">
    <property type="entry name" value="DUF2428 DOMAIN-CONTAINING PROTEIN"/>
    <property type="match status" value="1"/>
</dbReference>
<dbReference type="InterPro" id="IPR016024">
    <property type="entry name" value="ARM-type_fold"/>
</dbReference>
<protein>
    <submittedName>
        <fullName evidence="6">HEAT repeat protein</fullName>
    </submittedName>
</protein>
<keyword evidence="7" id="KW-1185">Reference proteome</keyword>
<dbReference type="InterPro" id="IPR056843">
    <property type="entry name" value="THADA-like_TPR"/>
</dbReference>
<comment type="similarity">
    <text evidence="1">Belongs to the THADA family.</text>
</comment>
<dbReference type="InterPro" id="IPR019442">
    <property type="entry name" value="THADA/TRM732_DUF2428"/>
</dbReference>
<dbReference type="SUPFAM" id="SSF48371">
    <property type="entry name" value="ARM repeat"/>
    <property type="match status" value="1"/>
</dbReference>
<reference evidence="6 7" key="1">
    <citation type="journal article" date="2016" name="Genome Biol. Evol.">
        <title>Divergent and convergent evolution of fungal pathogenicity.</title>
        <authorList>
            <person name="Shang Y."/>
            <person name="Xiao G."/>
            <person name="Zheng P."/>
            <person name="Cen K."/>
            <person name="Zhan S."/>
            <person name="Wang C."/>
        </authorList>
    </citation>
    <scope>NUCLEOTIDE SEQUENCE [LARGE SCALE GENOMIC DNA]</scope>
    <source>
        <strain evidence="6 7">RCEF 3172</strain>
    </source>
</reference>
<dbReference type="EMBL" id="AZHA01000022">
    <property type="protein sequence ID" value="OAA39500.1"/>
    <property type="molecule type" value="Genomic_DNA"/>
</dbReference>
<organism evidence="6 7">
    <name type="scientific">Beauveria brongniartii RCEF 3172</name>
    <dbReference type="NCBI Taxonomy" id="1081107"/>
    <lineage>
        <taxon>Eukaryota</taxon>
        <taxon>Fungi</taxon>
        <taxon>Dikarya</taxon>
        <taxon>Ascomycota</taxon>
        <taxon>Pezizomycotina</taxon>
        <taxon>Sordariomycetes</taxon>
        <taxon>Hypocreomycetidae</taxon>
        <taxon>Hypocreales</taxon>
        <taxon>Cordycipitaceae</taxon>
        <taxon>Beauveria</taxon>
        <taxon>Beauveria brongniartii</taxon>
    </lineage>
</organism>